<dbReference type="PANTHER" id="PTHR46579">
    <property type="entry name" value="F5/8 TYPE C DOMAIN-CONTAINING PROTEIN-RELATED"/>
    <property type="match status" value="1"/>
</dbReference>
<dbReference type="InterPro" id="IPR004242">
    <property type="entry name" value="Transposase_21"/>
</dbReference>
<accession>A0A0C3ND69</accession>
<dbReference type="AlphaFoldDB" id="A0A0C3ND69"/>
<dbReference type="Proteomes" id="UP000054217">
    <property type="component" value="Unassembled WGS sequence"/>
</dbReference>
<gene>
    <name evidence="2" type="ORF">M404DRAFT_171019</name>
</gene>
<protein>
    <submittedName>
        <fullName evidence="2">Uncharacterized protein</fullName>
    </submittedName>
</protein>
<dbReference type="PANTHER" id="PTHR46579:SF2">
    <property type="entry name" value="C2H2-TYPE DOMAIN-CONTAINING PROTEIN"/>
    <property type="match status" value="1"/>
</dbReference>
<name>A0A0C3ND69_PISTI</name>
<feature type="compositionally biased region" description="Acidic residues" evidence="1">
    <location>
        <begin position="62"/>
        <end position="74"/>
    </location>
</feature>
<dbReference type="InParanoid" id="A0A0C3ND69"/>
<evidence type="ECO:0000313" key="3">
    <source>
        <dbReference type="Proteomes" id="UP000054217"/>
    </source>
</evidence>
<evidence type="ECO:0000313" key="2">
    <source>
        <dbReference type="EMBL" id="KIN93528.1"/>
    </source>
</evidence>
<dbReference type="Pfam" id="PF02992">
    <property type="entry name" value="Transposase_21"/>
    <property type="match status" value="1"/>
</dbReference>
<feature type="region of interest" description="Disordered" evidence="1">
    <location>
        <begin position="60"/>
        <end position="88"/>
    </location>
</feature>
<dbReference type="EMBL" id="KN832159">
    <property type="protein sequence ID" value="KIN93528.1"/>
    <property type="molecule type" value="Genomic_DNA"/>
</dbReference>
<organism evidence="2 3">
    <name type="scientific">Pisolithus tinctorius Marx 270</name>
    <dbReference type="NCBI Taxonomy" id="870435"/>
    <lineage>
        <taxon>Eukaryota</taxon>
        <taxon>Fungi</taxon>
        <taxon>Dikarya</taxon>
        <taxon>Basidiomycota</taxon>
        <taxon>Agaricomycotina</taxon>
        <taxon>Agaricomycetes</taxon>
        <taxon>Agaricomycetidae</taxon>
        <taxon>Boletales</taxon>
        <taxon>Sclerodermatineae</taxon>
        <taxon>Pisolithaceae</taxon>
        <taxon>Pisolithus</taxon>
    </lineage>
</organism>
<reference evidence="2 3" key="1">
    <citation type="submission" date="2014-04" db="EMBL/GenBank/DDBJ databases">
        <authorList>
            <consortium name="DOE Joint Genome Institute"/>
            <person name="Kuo A."/>
            <person name="Kohler A."/>
            <person name="Costa M.D."/>
            <person name="Nagy L.G."/>
            <person name="Floudas D."/>
            <person name="Copeland A."/>
            <person name="Barry K.W."/>
            <person name="Cichocki N."/>
            <person name="Veneault-Fourrey C."/>
            <person name="LaButti K."/>
            <person name="Lindquist E.A."/>
            <person name="Lipzen A."/>
            <person name="Lundell T."/>
            <person name="Morin E."/>
            <person name="Murat C."/>
            <person name="Sun H."/>
            <person name="Tunlid A."/>
            <person name="Henrissat B."/>
            <person name="Grigoriev I.V."/>
            <person name="Hibbett D.S."/>
            <person name="Martin F."/>
            <person name="Nordberg H.P."/>
            <person name="Cantor M.N."/>
            <person name="Hua S.X."/>
        </authorList>
    </citation>
    <scope>NUCLEOTIDE SEQUENCE [LARGE SCALE GENOMIC DNA]</scope>
    <source>
        <strain evidence="2 3">Marx 270</strain>
    </source>
</reference>
<dbReference type="STRING" id="870435.A0A0C3ND69"/>
<reference evidence="3" key="2">
    <citation type="submission" date="2015-01" db="EMBL/GenBank/DDBJ databases">
        <title>Evolutionary Origins and Diversification of the Mycorrhizal Mutualists.</title>
        <authorList>
            <consortium name="DOE Joint Genome Institute"/>
            <consortium name="Mycorrhizal Genomics Consortium"/>
            <person name="Kohler A."/>
            <person name="Kuo A."/>
            <person name="Nagy L.G."/>
            <person name="Floudas D."/>
            <person name="Copeland A."/>
            <person name="Barry K.W."/>
            <person name="Cichocki N."/>
            <person name="Veneault-Fourrey C."/>
            <person name="LaButti K."/>
            <person name="Lindquist E.A."/>
            <person name="Lipzen A."/>
            <person name="Lundell T."/>
            <person name="Morin E."/>
            <person name="Murat C."/>
            <person name="Riley R."/>
            <person name="Ohm R."/>
            <person name="Sun H."/>
            <person name="Tunlid A."/>
            <person name="Henrissat B."/>
            <person name="Grigoriev I.V."/>
            <person name="Hibbett D.S."/>
            <person name="Martin F."/>
        </authorList>
    </citation>
    <scope>NUCLEOTIDE SEQUENCE [LARGE SCALE GENOMIC DNA]</scope>
    <source>
        <strain evidence="3">Marx 270</strain>
    </source>
</reference>
<dbReference type="HOGENOM" id="CLU_039959_0_0_1"/>
<dbReference type="OrthoDB" id="3239894at2759"/>
<evidence type="ECO:0000256" key="1">
    <source>
        <dbReference type="SAM" id="MobiDB-lite"/>
    </source>
</evidence>
<sequence>MSTTSRPLTSFAAYHLPSNPEQCALERQLRQIRDQVLDKQNSIYDDGQLEVPHDVSFTWSYPDEDDESQTDPTDEALPHLTHDEDDPDPFFIDEEVRADRADLAELPDHVAVIHATVSWLHLQFHLPCIACNALLAIFSLLLLFFNSNSSLPFTTLHSSNCILSVDKPVHTLPVCPTCHDVYPPATSPLCHDTCTSCNVDLFLPGQTLRGNARALKTPIVKYPYLPLSEQISSILMIPGVEDVLDGWRGKSRSPGIYTDIFDGSICCTKLKGPDGKLFFSNDWNERHGPNNELRLGVNLGVDWYILDRESHVYRIMPGPKEQTPDQVQCFLRPIVSDLLRLWKYGIKIPTESQPEGRLVRVALVAVVCDKPAVHKIGGFASHSHNYYCMCCWICSTDKGNVNAFQKGAHPPQTNVEQCRLGEEYRNLPSPNVQKIFIKDFATRYSQLSHLPYFDLVEQVVIDPMHNLFLGESSIMPVPCRAECLFH</sequence>
<keyword evidence="3" id="KW-1185">Reference proteome</keyword>
<proteinExistence type="predicted"/>